<proteinExistence type="predicted"/>
<feature type="transmembrane region" description="Helical" evidence="1">
    <location>
        <begin position="169"/>
        <end position="191"/>
    </location>
</feature>
<dbReference type="Gene3D" id="1.20.144.10">
    <property type="entry name" value="Phosphatidic acid phosphatase type 2/haloperoxidase"/>
    <property type="match status" value="2"/>
</dbReference>
<gene>
    <name evidence="3" type="ORF">EK386_14495</name>
</gene>
<organism evidence="3 4">
    <name type="scientific">Lysinibacillus antri</name>
    <dbReference type="NCBI Taxonomy" id="2498145"/>
    <lineage>
        <taxon>Bacteria</taxon>
        <taxon>Bacillati</taxon>
        <taxon>Bacillota</taxon>
        <taxon>Bacilli</taxon>
        <taxon>Bacillales</taxon>
        <taxon>Bacillaceae</taxon>
        <taxon>Lysinibacillus</taxon>
    </lineage>
</organism>
<keyword evidence="4" id="KW-1185">Reference proteome</keyword>
<dbReference type="InterPro" id="IPR036938">
    <property type="entry name" value="PAP2/HPO_sf"/>
</dbReference>
<dbReference type="Pfam" id="PF01569">
    <property type="entry name" value="PAP2"/>
    <property type="match status" value="1"/>
</dbReference>
<dbReference type="AlphaFoldDB" id="A0A432L9I5"/>
<comment type="caution">
    <text evidence="3">The sequence shown here is derived from an EMBL/GenBank/DDBJ whole genome shotgun (WGS) entry which is preliminary data.</text>
</comment>
<reference evidence="3 4" key="1">
    <citation type="submission" date="2018-12" db="EMBL/GenBank/DDBJ databases">
        <title>Lysinibacillus antri sp. nov., isolated from a cave soil.</title>
        <authorList>
            <person name="Narsing Rao M.P."/>
            <person name="Zhang H."/>
            <person name="Dong Z.-Y."/>
            <person name="Niu X.-K."/>
            <person name="Zhang K."/>
            <person name="Fang B.-Z."/>
            <person name="Kang Y.-Q."/>
            <person name="Xiao M."/>
            <person name="Li W.-J."/>
        </authorList>
    </citation>
    <scope>NUCLEOTIDE SEQUENCE [LARGE SCALE GENOMIC DNA]</scope>
    <source>
        <strain evidence="3 4">SYSU K30002</strain>
    </source>
</reference>
<protein>
    <submittedName>
        <fullName evidence="3">Phosphatase PAP2 family protein</fullName>
    </submittedName>
</protein>
<keyword evidence="1" id="KW-0472">Membrane</keyword>
<dbReference type="RefSeq" id="WP_126659899.1">
    <property type="nucleotide sequence ID" value="NZ_RYYR01000022.1"/>
</dbReference>
<feature type="transmembrane region" description="Helical" evidence="1">
    <location>
        <begin position="146"/>
        <end position="163"/>
    </location>
</feature>
<dbReference type="CDD" id="cd03392">
    <property type="entry name" value="PAP2_like_2"/>
    <property type="match status" value="1"/>
</dbReference>
<evidence type="ECO:0000256" key="1">
    <source>
        <dbReference type="SAM" id="Phobius"/>
    </source>
</evidence>
<keyword evidence="1" id="KW-1133">Transmembrane helix</keyword>
<dbReference type="InterPro" id="IPR000326">
    <property type="entry name" value="PAP2/HPO"/>
</dbReference>
<evidence type="ECO:0000259" key="2">
    <source>
        <dbReference type="SMART" id="SM00014"/>
    </source>
</evidence>
<evidence type="ECO:0000313" key="3">
    <source>
        <dbReference type="EMBL" id="RUL49881.1"/>
    </source>
</evidence>
<feature type="domain" description="Phosphatidic acid phosphatase type 2/haloperoxidase" evidence="2">
    <location>
        <begin position="77"/>
        <end position="188"/>
    </location>
</feature>
<dbReference type="SMART" id="SM00014">
    <property type="entry name" value="acidPPc"/>
    <property type="match status" value="1"/>
</dbReference>
<accession>A0A432L9I5</accession>
<dbReference type="Proteomes" id="UP000287910">
    <property type="component" value="Unassembled WGS sequence"/>
</dbReference>
<dbReference type="EMBL" id="RYYR01000022">
    <property type="protein sequence ID" value="RUL49881.1"/>
    <property type="molecule type" value="Genomic_DNA"/>
</dbReference>
<dbReference type="SUPFAM" id="SSF48317">
    <property type="entry name" value="Acid phosphatase/Vanadium-dependent haloperoxidase"/>
    <property type="match status" value="1"/>
</dbReference>
<feature type="transmembrane region" description="Helical" evidence="1">
    <location>
        <begin position="54"/>
        <end position="70"/>
    </location>
</feature>
<name>A0A432L9I5_9BACI</name>
<feature type="transmembrane region" description="Helical" evidence="1">
    <location>
        <begin position="77"/>
        <end position="95"/>
    </location>
</feature>
<keyword evidence="1" id="KW-0812">Transmembrane</keyword>
<evidence type="ECO:0000313" key="4">
    <source>
        <dbReference type="Proteomes" id="UP000287910"/>
    </source>
</evidence>
<feature type="transmembrane region" description="Helical" evidence="1">
    <location>
        <begin position="115"/>
        <end position="134"/>
    </location>
</feature>
<dbReference type="PANTHER" id="PTHR14969:SF13">
    <property type="entry name" value="AT30094P"/>
    <property type="match status" value="1"/>
</dbReference>
<dbReference type="PANTHER" id="PTHR14969">
    <property type="entry name" value="SPHINGOSINE-1-PHOSPHATE PHOSPHOHYDROLASE"/>
    <property type="match status" value="1"/>
</dbReference>
<sequence>MMKWYYGLAIFTFLGFCILWMTYETSFIEAFDKQLADVLYGNQFIAMFHHIGETKFIFFIGIVLIIFIWLRLRDYKLMLFVIMTVGFSYVLYQFLKRAIGRPRPDIVDQFSTFSFPSGHALHGMLYLLTIAYVLNQLIASKKVRLLVWLCASILFLLIGLSRVTDASHYASDVLAGWMLGYSWFMLSVLWYESGNSKRGFVRDPH</sequence>